<name>A0A371IU29_9FIRM</name>
<dbReference type="AlphaFoldDB" id="A0A371IU29"/>
<protein>
    <submittedName>
        <fullName evidence="2">DUF2156 domain-containing protein</fullName>
    </submittedName>
</protein>
<gene>
    <name evidence="2" type="ORF">CHF27_005255</name>
</gene>
<reference evidence="2 3" key="1">
    <citation type="journal article" date="2017" name="Genome Announc.">
        <title>Draft Genome Sequence of Romboutsia maritimum sp. nov. Strain CCRI-22766(T), Isolated from Coastal Estuarine Mud.</title>
        <authorList>
            <person name="Maheux A.F."/>
            <person name="Boudreau D.K."/>
            <person name="Berube E."/>
            <person name="Boissinot M."/>
            <person name="Raymond F."/>
            <person name="Brodeur S."/>
            <person name="Corbeil J."/>
            <person name="Brightwell G."/>
            <person name="Broda D."/>
            <person name="Omar R.F."/>
            <person name="Bergeron M.G."/>
        </authorList>
    </citation>
    <scope>NUCLEOTIDE SEQUENCE [LARGE SCALE GENOMIC DNA]</scope>
    <source>
        <strain evidence="2 3">CCRI-22766</strain>
    </source>
</reference>
<evidence type="ECO:0000313" key="2">
    <source>
        <dbReference type="EMBL" id="RDY23990.1"/>
    </source>
</evidence>
<organism evidence="2 3">
    <name type="scientific">Romboutsia maritimum</name>
    <dbReference type="NCBI Taxonomy" id="2020948"/>
    <lineage>
        <taxon>Bacteria</taxon>
        <taxon>Bacillati</taxon>
        <taxon>Bacillota</taxon>
        <taxon>Clostridia</taxon>
        <taxon>Peptostreptococcales</taxon>
        <taxon>Peptostreptococcaceae</taxon>
        <taxon>Romboutsia</taxon>
    </lineage>
</organism>
<dbReference type="PANTHER" id="PTHR41373">
    <property type="entry name" value="DUF2156 DOMAIN-CONTAINING PROTEIN"/>
    <property type="match status" value="1"/>
</dbReference>
<dbReference type="PANTHER" id="PTHR41373:SF1">
    <property type="entry name" value="PHOSPHATIDYLGLYCEROL LYSYLTRANSFERASE C-TERMINAL DOMAIN-CONTAINING PROTEIN"/>
    <property type="match status" value="1"/>
</dbReference>
<evidence type="ECO:0000259" key="1">
    <source>
        <dbReference type="Pfam" id="PF09924"/>
    </source>
</evidence>
<dbReference type="RefSeq" id="WP_095405748.1">
    <property type="nucleotide sequence ID" value="NZ_NOJZ02000006.1"/>
</dbReference>
<dbReference type="SUPFAM" id="SSF55729">
    <property type="entry name" value="Acyl-CoA N-acyltransferases (Nat)"/>
    <property type="match status" value="2"/>
</dbReference>
<dbReference type="Gene3D" id="3.40.630.30">
    <property type="match status" value="2"/>
</dbReference>
<dbReference type="Proteomes" id="UP000243494">
    <property type="component" value="Unassembled WGS sequence"/>
</dbReference>
<sequence>MLFKNIDINAKKKLDAYFDMVDYEACEYCFTTLYMWQHAYKTGYYIGDDFAIIVGEYEGDSFSILPLAYKDKLDEVIDFVLNCFENKNKKVYFRGITKEVVDILKEKYPSRFEYIQERDLFDYIYEAEGLRTLAGRKNQKKRNHINSFLKEYEGRYKYTLLNKENFDECLEIVKDWTNNKEEQNDFNEGMDDEFLAINKIFNDYDELKDKIKIAGIYIDEKLEAFTIGEYLNKNMALIHIEKANPDIRGLYPFINQQFLQNEFSDVDFVNREEDLGIEGLRKAKLSYHPCKFVEKYTIREV</sequence>
<dbReference type="InterPro" id="IPR024320">
    <property type="entry name" value="LPG_synthase_C"/>
</dbReference>
<proteinExistence type="predicted"/>
<evidence type="ECO:0000313" key="3">
    <source>
        <dbReference type="Proteomes" id="UP000243494"/>
    </source>
</evidence>
<dbReference type="InterPro" id="IPR016181">
    <property type="entry name" value="Acyl_CoA_acyltransferase"/>
</dbReference>
<accession>A0A371IU29</accession>
<dbReference type="OrthoDB" id="9765580at2"/>
<dbReference type="Pfam" id="PF09924">
    <property type="entry name" value="LPG_synthase_C"/>
    <property type="match status" value="1"/>
</dbReference>
<dbReference type="EMBL" id="NOJZ02000006">
    <property type="protein sequence ID" value="RDY23990.1"/>
    <property type="molecule type" value="Genomic_DNA"/>
</dbReference>
<dbReference type="InterPro" id="IPR016732">
    <property type="entry name" value="UCP018688"/>
</dbReference>
<comment type="caution">
    <text evidence="2">The sequence shown here is derived from an EMBL/GenBank/DDBJ whole genome shotgun (WGS) entry which is preliminary data.</text>
</comment>
<dbReference type="PIRSF" id="PIRSF018688">
    <property type="entry name" value="UCP018688"/>
    <property type="match status" value="1"/>
</dbReference>
<feature type="domain" description="Phosphatidylglycerol lysyltransferase C-terminal" evidence="1">
    <location>
        <begin position="23"/>
        <end position="298"/>
    </location>
</feature>
<keyword evidence="3" id="KW-1185">Reference proteome</keyword>